<name>A0A1D9QEG9_SCLS1</name>
<gene>
    <name evidence="1" type="ORF">sscle_11g081200</name>
</gene>
<proteinExistence type="predicted"/>
<evidence type="ECO:0000313" key="1">
    <source>
        <dbReference type="EMBL" id="APA13350.1"/>
    </source>
</evidence>
<sequence>MANIQAKAATIVVASNLHLSGVEKEMSTASATAQVDQHWRHYKGEYGGGCPNHIRSATLAPYLTPSKGESRFHK</sequence>
<dbReference type="KEGG" id="ssl:SS1G_08065"/>
<dbReference type="AlphaFoldDB" id="A0A1D9QEG9"/>
<dbReference type="EMBL" id="CP017824">
    <property type="protein sequence ID" value="APA13350.1"/>
    <property type="molecule type" value="Genomic_DNA"/>
</dbReference>
<dbReference type="VEuPathDB" id="FungiDB:sscle_11g081200"/>
<dbReference type="RefSeq" id="XP_001591438.1">
    <property type="nucleotide sequence ID" value="XM_001591388.1"/>
</dbReference>
<dbReference type="Proteomes" id="UP000177798">
    <property type="component" value="Chromosome 11"/>
</dbReference>
<protein>
    <submittedName>
        <fullName evidence="1">Uncharacterized protein</fullName>
    </submittedName>
</protein>
<accession>A0A1D9QEG9</accession>
<evidence type="ECO:0000313" key="2">
    <source>
        <dbReference type="Proteomes" id="UP000177798"/>
    </source>
</evidence>
<reference evidence="2" key="1">
    <citation type="journal article" date="2017" name="Genome Biol. Evol.">
        <title>The complete genome sequence of the phytopathogenic fungus Sclerotinia sclerotiorum reveals insights into the genome architecture of broad host range pathogens.</title>
        <authorList>
            <person name="Derbyshire M."/>
            <person name="Denton-Giles M."/>
            <person name="Hegedus D."/>
            <person name="Seifbarghy S."/>
            <person name="Rollins J."/>
            <person name="van Kan J."/>
            <person name="Seidl M.F."/>
            <person name="Faino L."/>
            <person name="Mbengue M."/>
            <person name="Navaud O."/>
            <person name="Raffaele S."/>
            <person name="Hammond-Kosack K."/>
            <person name="Heard S."/>
            <person name="Oliver R."/>
        </authorList>
    </citation>
    <scope>NUCLEOTIDE SEQUENCE [LARGE SCALE GENOMIC DNA]</scope>
    <source>
        <strain evidence="2">ATCC 18683 / 1980 / Ss-1</strain>
    </source>
</reference>
<organism evidence="1 2">
    <name type="scientific">Sclerotinia sclerotiorum (strain ATCC 18683 / 1980 / Ss-1)</name>
    <name type="common">White mold</name>
    <name type="synonym">Whetzelinia sclerotiorum</name>
    <dbReference type="NCBI Taxonomy" id="665079"/>
    <lineage>
        <taxon>Eukaryota</taxon>
        <taxon>Fungi</taxon>
        <taxon>Dikarya</taxon>
        <taxon>Ascomycota</taxon>
        <taxon>Pezizomycotina</taxon>
        <taxon>Leotiomycetes</taxon>
        <taxon>Helotiales</taxon>
        <taxon>Sclerotiniaceae</taxon>
        <taxon>Sclerotinia</taxon>
    </lineage>
</organism>